<evidence type="ECO:0000256" key="10">
    <source>
        <dbReference type="ARBA" id="ARBA00023014"/>
    </source>
</evidence>
<evidence type="ECO:0000256" key="6">
    <source>
        <dbReference type="ARBA" id="ARBA00022723"/>
    </source>
</evidence>
<dbReference type="OrthoDB" id="9811557at2"/>
<dbReference type="EC" id="1.1.99.39" evidence="11"/>
<dbReference type="PATRIC" id="fig|1239307.3.peg.2275"/>
<evidence type="ECO:0000256" key="8">
    <source>
        <dbReference type="ARBA" id="ARBA00023002"/>
    </source>
</evidence>
<keyword evidence="5" id="KW-0285">Flavoprotein</keyword>
<dbReference type="GO" id="GO:0071949">
    <property type="term" value="F:FAD binding"/>
    <property type="evidence" value="ECO:0007669"/>
    <property type="project" value="InterPro"/>
</dbReference>
<dbReference type="Gene3D" id="3.30.70.2740">
    <property type="match status" value="1"/>
</dbReference>
<proteinExistence type="inferred from homology"/>
<dbReference type="InterPro" id="IPR016169">
    <property type="entry name" value="FAD-bd_PCMH_sub2"/>
</dbReference>
<dbReference type="AlphaFoldDB" id="W0HY79"/>
<keyword evidence="6" id="KW-0479">Metal-binding</keyword>
<dbReference type="InterPro" id="IPR016166">
    <property type="entry name" value="FAD-bd_PCMH"/>
</dbReference>
<name>W0HY79_9GAMM</name>
<dbReference type="GO" id="GO:0051539">
    <property type="term" value="F:4 iron, 4 sulfur cluster binding"/>
    <property type="evidence" value="ECO:0007669"/>
    <property type="project" value="UniProtKB-KW"/>
</dbReference>
<evidence type="ECO:0000256" key="4">
    <source>
        <dbReference type="ARBA" id="ARBA00022485"/>
    </source>
</evidence>
<evidence type="ECO:0000256" key="13">
    <source>
        <dbReference type="ARBA" id="ARBA00060924"/>
    </source>
</evidence>
<keyword evidence="7" id="KW-0274">FAD</keyword>
<dbReference type="SUPFAM" id="SSF55103">
    <property type="entry name" value="FAD-linked oxidases, C-terminal domain"/>
    <property type="match status" value="1"/>
</dbReference>
<dbReference type="PROSITE" id="PS00198">
    <property type="entry name" value="4FE4S_FER_1"/>
    <property type="match status" value="1"/>
</dbReference>
<dbReference type="InterPro" id="IPR006094">
    <property type="entry name" value="Oxid_FAD_bind_N"/>
</dbReference>
<feature type="domain" description="FAD-binding PCMH-type" evidence="15">
    <location>
        <begin position="48"/>
        <end position="281"/>
    </location>
</feature>
<dbReference type="SUPFAM" id="SSF46548">
    <property type="entry name" value="alpha-helical ferredoxin"/>
    <property type="match status" value="1"/>
</dbReference>
<dbReference type="InterPro" id="IPR004113">
    <property type="entry name" value="FAD-bd_oxidored_4_C"/>
</dbReference>
<sequence>MLPKISQAPGVDPVVTEFLAQLTRQGFTGDSATAYADRLTMATDNSIYQLLPDAVIFPRSTDDVALIGRLAEWPAYRGLTFTPRGGGTGTNGQSLNRGIIVDMSRYMNRILEVNVEQGWVRVEAGVVKDQLNHYLKPLGYFFSPELSTSNRATLGGMINTDASGQGSLVYGKTSDHVLGLRAVLLGGEQLDTRAMPSAAAQALTAEPGRLGDIYRTVFERCRQKRGLIVEKFPDLNRFLTGYDLRHVFSDDLQTFDLTRILTGSEGTLAFITEATLDITPLPQVRRLVNVKYDSFDSALRNAPFMLEAHALSVETVDSKVLNLAREDIVWDSVRELIEDVPGHTMQGLNIVEFAGDDRALIDRQLATLCAGLESLMAAGEAGVIGYQLCGQPVEIERIYAMRKKAVGLLGNSKGAAKPIPFAEDTCVPPRHLADYIAEFRALLDSHQLSYGMFGHVDAGVLHVRPALDMCDPAQEVLMKQLSDRIVALTAKYGGLLWGEHGKGFRAEYSPAFFGDELYRELRHIKTAFDPDNRLNPGKICPPLATDAPMLTVDAVKRGTFDRQIPVAVRGAWRGAMECNGNGLCFNFDTLSPMCPSMKITANRIHSPKGRATLVREWLRLLAQQGVDPLQLEQALPRGIATLRDVAARVGNSWRARRGEYDFSHEVKTAMSGCLACKACSSQCPIKIDVPGFRARFLQLYHSRYLRPVRDYLVAGVEGYAPVMARAPATFNFFLRWQLLRTLGERAVGMVDVPLLSQPSLRRQAADVLATAPTLEQLERMSVDQRQAHVLIVQDPFTSYYDARVVADFVRLVVKLGRIPVLLPFSPNGKAQHIKGFLRRFARTAQRTADFLNRIARLELPMVGVDPALVLCYRDEYREVLGAARGDFQVQLVHEWLADLPTRGQTASPAAEAAAPAAQAPWYLFGHCTEATQLPASARQWRDIFARYGARLEPVSVGCCGMAGTYGHESANYAHSRGIYALSWQQQLAQLPRGRCLATGYSCRSQVKRIEGEGIRHPLQALLEIIA</sequence>
<dbReference type="GO" id="GO:0051990">
    <property type="term" value="F:(R)-2-hydroxyglutarate dehydrogenase activity"/>
    <property type="evidence" value="ECO:0007669"/>
    <property type="project" value="UniProtKB-EC"/>
</dbReference>
<comment type="similarity">
    <text evidence="13">In the N-terminal section; belongs to the FAD-binding oxidoreductase/transferase type 4 family.</text>
</comment>
<dbReference type="PROSITE" id="PS51387">
    <property type="entry name" value="FAD_PCMH"/>
    <property type="match status" value="1"/>
</dbReference>
<comment type="cofactor">
    <cofactor evidence="2">
        <name>FAD</name>
        <dbReference type="ChEBI" id="CHEBI:57692"/>
    </cofactor>
</comment>
<evidence type="ECO:0000259" key="15">
    <source>
        <dbReference type="PROSITE" id="PS51387"/>
    </source>
</evidence>
<accession>W0HY79</accession>
<dbReference type="GO" id="GO:0004458">
    <property type="term" value="F:D-lactate dehydrogenase (cytochrome) activity"/>
    <property type="evidence" value="ECO:0007669"/>
    <property type="project" value="TreeGrafter"/>
</dbReference>
<dbReference type="InterPro" id="IPR017900">
    <property type="entry name" value="4Fe4S_Fe_S_CS"/>
</dbReference>
<evidence type="ECO:0000256" key="1">
    <source>
        <dbReference type="ARBA" id="ARBA00001966"/>
    </source>
</evidence>
<dbReference type="HOGENOM" id="CLU_010756_1_0_6"/>
<dbReference type="PANTHER" id="PTHR11748">
    <property type="entry name" value="D-LACTATE DEHYDROGENASE"/>
    <property type="match status" value="1"/>
</dbReference>
<dbReference type="SUPFAM" id="SSF56176">
    <property type="entry name" value="FAD-binding/transporter-associated domain-like"/>
    <property type="match status" value="1"/>
</dbReference>
<dbReference type="PANTHER" id="PTHR11748:SF119">
    <property type="entry name" value="D-2-HYDROXYGLUTARATE DEHYDROGENASE"/>
    <property type="match status" value="1"/>
</dbReference>
<dbReference type="GO" id="GO:1903457">
    <property type="term" value="P:lactate catabolic process"/>
    <property type="evidence" value="ECO:0007669"/>
    <property type="project" value="TreeGrafter"/>
</dbReference>
<evidence type="ECO:0000256" key="5">
    <source>
        <dbReference type="ARBA" id="ARBA00022630"/>
    </source>
</evidence>
<protein>
    <recommendedName>
        <fullName evidence="14">D-2-hydroxyglutarate dehydrogenase</fullName>
        <ecNumber evidence="11">1.1.99.39</ecNumber>
    </recommendedName>
</protein>
<evidence type="ECO:0000256" key="14">
    <source>
        <dbReference type="ARBA" id="ARBA00067680"/>
    </source>
</evidence>
<evidence type="ECO:0000256" key="2">
    <source>
        <dbReference type="ARBA" id="ARBA00001974"/>
    </source>
</evidence>
<dbReference type="InterPro" id="IPR016164">
    <property type="entry name" value="FAD-linked_Oxase-like_C"/>
</dbReference>
<dbReference type="Pfam" id="PF01565">
    <property type="entry name" value="FAD_binding_4"/>
    <property type="match status" value="1"/>
</dbReference>
<dbReference type="Pfam" id="PF02913">
    <property type="entry name" value="FAD-oxidase_C"/>
    <property type="match status" value="1"/>
</dbReference>
<evidence type="ECO:0000256" key="11">
    <source>
        <dbReference type="ARBA" id="ARBA00039003"/>
    </source>
</evidence>
<dbReference type="InterPro" id="IPR036318">
    <property type="entry name" value="FAD-bd_PCMH-like_sf"/>
</dbReference>
<organism evidence="16 17">
    <name type="scientific">Sodalis praecaptivus</name>
    <dbReference type="NCBI Taxonomy" id="1239307"/>
    <lineage>
        <taxon>Bacteria</taxon>
        <taxon>Pseudomonadati</taxon>
        <taxon>Pseudomonadota</taxon>
        <taxon>Gammaproteobacteria</taxon>
        <taxon>Enterobacterales</taxon>
        <taxon>Bruguierivoracaceae</taxon>
        <taxon>Sodalis</taxon>
    </lineage>
</organism>
<keyword evidence="8" id="KW-0560">Oxidoreductase</keyword>
<evidence type="ECO:0000256" key="9">
    <source>
        <dbReference type="ARBA" id="ARBA00023004"/>
    </source>
</evidence>
<dbReference type="FunFam" id="3.30.465.10:FF:000024">
    <property type="entry name" value="Oxidoreductase, FAD-binding protein"/>
    <property type="match status" value="1"/>
</dbReference>
<dbReference type="GO" id="GO:0008720">
    <property type="term" value="F:D-lactate dehydrogenase (NAD+) activity"/>
    <property type="evidence" value="ECO:0007669"/>
    <property type="project" value="TreeGrafter"/>
</dbReference>
<keyword evidence="10" id="KW-0411">Iron-sulfur</keyword>
<dbReference type="EMBL" id="CP006569">
    <property type="protein sequence ID" value="AHF77108.1"/>
    <property type="molecule type" value="Genomic_DNA"/>
</dbReference>
<evidence type="ECO:0000256" key="12">
    <source>
        <dbReference type="ARBA" id="ARBA00051291"/>
    </source>
</evidence>
<comment type="cofactor">
    <cofactor evidence="1">
        <name>[4Fe-4S] cluster</name>
        <dbReference type="ChEBI" id="CHEBI:49883"/>
    </cofactor>
</comment>
<keyword evidence="9" id="KW-0408">Iron</keyword>
<evidence type="ECO:0000313" key="16">
    <source>
        <dbReference type="EMBL" id="AHF77108.1"/>
    </source>
</evidence>
<dbReference type="KEGG" id="sod:Sant_2060"/>
<dbReference type="GO" id="GO:0046872">
    <property type="term" value="F:metal ion binding"/>
    <property type="evidence" value="ECO:0007669"/>
    <property type="project" value="UniProtKB-KW"/>
</dbReference>
<gene>
    <name evidence="16" type="primary">ydiJ</name>
    <name evidence="16" type="ORF">Sant_2060</name>
</gene>
<dbReference type="Proteomes" id="UP000019028">
    <property type="component" value="Chromosome"/>
</dbReference>
<dbReference type="Gene3D" id="3.30.465.10">
    <property type="match status" value="2"/>
</dbReference>
<comment type="catalytic activity">
    <reaction evidence="12">
        <text>(R)-2-hydroxyglutarate + A = 2-oxoglutarate + AH2</text>
        <dbReference type="Rhea" id="RHEA:38295"/>
        <dbReference type="ChEBI" id="CHEBI:13193"/>
        <dbReference type="ChEBI" id="CHEBI:15801"/>
        <dbReference type="ChEBI" id="CHEBI:16810"/>
        <dbReference type="ChEBI" id="CHEBI:17499"/>
        <dbReference type="EC" id="1.1.99.39"/>
    </reaction>
    <physiologicalReaction direction="left-to-right" evidence="12">
        <dbReference type="Rhea" id="RHEA:38296"/>
    </physiologicalReaction>
</comment>
<keyword evidence="4" id="KW-0004">4Fe-4S</keyword>
<dbReference type="FunFam" id="3.30.70.2740:FF:000003">
    <property type="entry name" value="Oxidoreductase, FAD-binding, putative"/>
    <property type="match status" value="1"/>
</dbReference>
<evidence type="ECO:0000313" key="17">
    <source>
        <dbReference type="Proteomes" id="UP000019028"/>
    </source>
</evidence>
<evidence type="ECO:0000256" key="7">
    <source>
        <dbReference type="ARBA" id="ARBA00022827"/>
    </source>
</evidence>
<comment type="subunit">
    <text evidence="3">Homotetramer.</text>
</comment>
<reference evidence="16 17" key="1">
    <citation type="journal article" date="2014" name="Genome Biol. Evol.">
        <title>Genome degeneration and adaptation in a nascent stage of symbiosis.</title>
        <authorList>
            <person name="Oakeson K.F."/>
            <person name="Gil R."/>
            <person name="Clayton A.L."/>
            <person name="Dunn D.M."/>
            <person name="von Niederhausern A.C."/>
            <person name="Hamil C."/>
            <person name="Aoyagi A."/>
            <person name="Duval B."/>
            <person name="Baca A."/>
            <person name="Silva F.J."/>
            <person name="Vallier A."/>
            <person name="Jackson D.G."/>
            <person name="Latorre A."/>
            <person name="Weiss R.B."/>
            <person name="Heddi A."/>
            <person name="Moya A."/>
            <person name="Dale C."/>
        </authorList>
    </citation>
    <scope>NUCLEOTIDE SEQUENCE [LARGE SCALE GENOMIC DNA]</scope>
    <source>
        <strain evidence="16 17">HS1</strain>
    </source>
</reference>
<dbReference type="Gene3D" id="1.10.45.10">
    <property type="entry name" value="Vanillyl-alcohol Oxidase, Chain A, domain 4"/>
    <property type="match status" value="1"/>
</dbReference>
<keyword evidence="17" id="KW-1185">Reference proteome</keyword>
<dbReference type="InterPro" id="IPR016171">
    <property type="entry name" value="Vanillyl_alc_oxidase_C-sub2"/>
</dbReference>
<evidence type="ECO:0000256" key="3">
    <source>
        <dbReference type="ARBA" id="ARBA00011881"/>
    </source>
</evidence>
<dbReference type="RefSeq" id="WP_025422241.1">
    <property type="nucleotide sequence ID" value="NZ_CP006569.1"/>
</dbReference>